<evidence type="ECO:0008006" key="4">
    <source>
        <dbReference type="Google" id="ProtNLM"/>
    </source>
</evidence>
<feature type="chain" id="PRO_5020945117" description="Secreted protein" evidence="1">
    <location>
        <begin position="28"/>
        <end position="122"/>
    </location>
</feature>
<organism evidence="2 3">
    <name type="scientific">Thiogranum longum</name>
    <dbReference type="NCBI Taxonomy" id="1537524"/>
    <lineage>
        <taxon>Bacteria</taxon>
        <taxon>Pseudomonadati</taxon>
        <taxon>Pseudomonadota</taxon>
        <taxon>Gammaproteobacteria</taxon>
        <taxon>Chromatiales</taxon>
        <taxon>Ectothiorhodospiraceae</taxon>
        <taxon>Thiogranum</taxon>
    </lineage>
</organism>
<comment type="caution">
    <text evidence="2">The sequence shown here is derived from an EMBL/GenBank/DDBJ whole genome shotgun (WGS) entry which is preliminary data.</text>
</comment>
<proteinExistence type="predicted"/>
<dbReference type="AlphaFoldDB" id="A0A4R1HMK2"/>
<sequence>MTKKPISFVIAFVIYSLLAFGSHNVSAAEYPLQQKLEQCETAFKESRSKSATREQAGKARAKHFKLMIEILQHINDANVKAADEGRPLTPEELSNTVRVMGHLVEMLAKDHLAPKADWSYVY</sequence>
<gene>
    <name evidence="2" type="ORF">DFR30_1750</name>
</gene>
<evidence type="ECO:0000313" key="3">
    <source>
        <dbReference type="Proteomes" id="UP000295707"/>
    </source>
</evidence>
<evidence type="ECO:0000313" key="2">
    <source>
        <dbReference type="EMBL" id="TCK18472.1"/>
    </source>
</evidence>
<dbReference type="EMBL" id="SMFX01000001">
    <property type="protein sequence ID" value="TCK18472.1"/>
    <property type="molecule type" value="Genomic_DNA"/>
</dbReference>
<keyword evidence="1" id="KW-0732">Signal</keyword>
<accession>A0A4R1HMK2</accession>
<dbReference type="RefSeq" id="WP_132972322.1">
    <property type="nucleotide sequence ID" value="NZ_SMFX01000001.1"/>
</dbReference>
<feature type="signal peptide" evidence="1">
    <location>
        <begin position="1"/>
        <end position="27"/>
    </location>
</feature>
<protein>
    <recommendedName>
        <fullName evidence="4">Secreted protein</fullName>
    </recommendedName>
</protein>
<dbReference type="Proteomes" id="UP000295707">
    <property type="component" value="Unassembled WGS sequence"/>
</dbReference>
<evidence type="ECO:0000256" key="1">
    <source>
        <dbReference type="SAM" id="SignalP"/>
    </source>
</evidence>
<name>A0A4R1HMK2_9GAMM</name>
<reference evidence="2 3" key="1">
    <citation type="submission" date="2019-03" db="EMBL/GenBank/DDBJ databases">
        <title>Genomic Encyclopedia of Type Strains, Phase IV (KMG-IV): sequencing the most valuable type-strain genomes for metagenomic binning, comparative biology and taxonomic classification.</title>
        <authorList>
            <person name="Goeker M."/>
        </authorList>
    </citation>
    <scope>NUCLEOTIDE SEQUENCE [LARGE SCALE GENOMIC DNA]</scope>
    <source>
        <strain evidence="2 3">DSM 19610</strain>
    </source>
</reference>
<keyword evidence="3" id="KW-1185">Reference proteome</keyword>